<evidence type="ECO:0000313" key="2">
    <source>
        <dbReference type="Proteomes" id="UP000327157"/>
    </source>
</evidence>
<protein>
    <submittedName>
        <fullName evidence="1">Uncharacterized protein</fullName>
    </submittedName>
</protein>
<dbReference type="EMBL" id="SMOL01000469">
    <property type="protein sequence ID" value="KAB2612097.1"/>
    <property type="molecule type" value="Genomic_DNA"/>
</dbReference>
<accession>A0A5N5GA57</accession>
<evidence type="ECO:0000313" key="1">
    <source>
        <dbReference type="EMBL" id="KAB2612097.1"/>
    </source>
</evidence>
<comment type="caution">
    <text evidence="1">The sequence shown here is derived from an EMBL/GenBank/DDBJ whole genome shotgun (WGS) entry which is preliminary data.</text>
</comment>
<name>A0A5N5GA57_9ROSA</name>
<keyword evidence="2" id="KW-1185">Reference proteome</keyword>
<dbReference type="AlphaFoldDB" id="A0A5N5GA57"/>
<reference evidence="1 2" key="2">
    <citation type="submission" date="2019-11" db="EMBL/GenBank/DDBJ databases">
        <title>A de novo genome assembly of a pear dwarfing rootstock.</title>
        <authorList>
            <person name="Wang F."/>
            <person name="Wang J."/>
            <person name="Li S."/>
            <person name="Zhang Y."/>
            <person name="Fang M."/>
            <person name="Ma L."/>
            <person name="Zhao Y."/>
            <person name="Jiang S."/>
        </authorList>
    </citation>
    <scope>NUCLEOTIDE SEQUENCE [LARGE SCALE GENOMIC DNA]</scope>
    <source>
        <strain evidence="1">S2</strain>
        <tissue evidence="1">Leaf</tissue>
    </source>
</reference>
<dbReference type="Proteomes" id="UP000327157">
    <property type="component" value="Unassembled WGS sequence"/>
</dbReference>
<reference evidence="1 2" key="1">
    <citation type="submission" date="2019-09" db="EMBL/GenBank/DDBJ databases">
        <authorList>
            <person name="Ou C."/>
        </authorList>
    </citation>
    <scope>NUCLEOTIDE SEQUENCE [LARGE SCALE GENOMIC DNA]</scope>
    <source>
        <strain evidence="1">S2</strain>
        <tissue evidence="1">Leaf</tissue>
    </source>
</reference>
<sequence length="107" mass="12051">MRRGRNEEKQRKGEAANSGCLFDPFPYTNQLDCAMKSSAFSDHFSTSCTKLPPRNSSRPILFHLYQKPDSIWSNFVKIDADDFESAPVTICCSCNLHCKSPSPKDLS</sequence>
<gene>
    <name evidence="1" type="ORF">D8674_039674</name>
</gene>
<organism evidence="1 2">
    <name type="scientific">Pyrus ussuriensis x Pyrus communis</name>
    <dbReference type="NCBI Taxonomy" id="2448454"/>
    <lineage>
        <taxon>Eukaryota</taxon>
        <taxon>Viridiplantae</taxon>
        <taxon>Streptophyta</taxon>
        <taxon>Embryophyta</taxon>
        <taxon>Tracheophyta</taxon>
        <taxon>Spermatophyta</taxon>
        <taxon>Magnoliopsida</taxon>
        <taxon>eudicotyledons</taxon>
        <taxon>Gunneridae</taxon>
        <taxon>Pentapetalae</taxon>
        <taxon>rosids</taxon>
        <taxon>fabids</taxon>
        <taxon>Rosales</taxon>
        <taxon>Rosaceae</taxon>
        <taxon>Amygdaloideae</taxon>
        <taxon>Maleae</taxon>
        <taxon>Pyrus</taxon>
    </lineage>
</organism>
<proteinExistence type="predicted"/>